<dbReference type="AlphaFoldDB" id="M0LHU9"/>
<dbReference type="InterPro" id="IPR056397">
    <property type="entry name" value="Fn3_arc"/>
</dbReference>
<dbReference type="InterPro" id="IPR055522">
    <property type="entry name" value="DUF7096"/>
</dbReference>
<evidence type="ECO:0000259" key="4">
    <source>
        <dbReference type="Pfam" id="PF23379"/>
    </source>
</evidence>
<comment type="caution">
    <text evidence="5">The sequence shown here is derived from an EMBL/GenBank/DDBJ whole genome shotgun (WGS) entry which is preliminary data.</text>
</comment>
<evidence type="ECO:0000256" key="1">
    <source>
        <dbReference type="SAM" id="Coils"/>
    </source>
</evidence>
<keyword evidence="6" id="KW-1185">Reference proteome</keyword>
<feature type="domain" description="Fibronectin-III type-like" evidence="2">
    <location>
        <begin position="327"/>
        <end position="400"/>
    </location>
</feature>
<evidence type="ECO:0000313" key="5">
    <source>
        <dbReference type="EMBL" id="EMA33207.1"/>
    </source>
</evidence>
<evidence type="ECO:0000259" key="2">
    <source>
        <dbReference type="Pfam" id="PF23374"/>
    </source>
</evidence>
<organism evidence="5 6">
    <name type="scientific">Halobiforma nitratireducens JCM 10879</name>
    <dbReference type="NCBI Taxonomy" id="1227454"/>
    <lineage>
        <taxon>Archaea</taxon>
        <taxon>Methanobacteriati</taxon>
        <taxon>Methanobacteriota</taxon>
        <taxon>Stenosarchaea group</taxon>
        <taxon>Halobacteria</taxon>
        <taxon>Halobacteriales</taxon>
        <taxon>Natrialbaceae</taxon>
        <taxon>Halobiforma</taxon>
    </lineage>
</organism>
<accession>M0LHU9</accession>
<evidence type="ECO:0000259" key="3">
    <source>
        <dbReference type="Pfam" id="PF23375"/>
    </source>
</evidence>
<feature type="domain" description="DUF7096" evidence="4">
    <location>
        <begin position="1"/>
        <end position="204"/>
    </location>
</feature>
<feature type="coiled-coil region" evidence="1">
    <location>
        <begin position="109"/>
        <end position="136"/>
    </location>
</feature>
<dbReference type="OrthoDB" id="201701at2157"/>
<protein>
    <submittedName>
        <fullName evidence="5">Uncharacterized protein</fullName>
    </submittedName>
</protein>
<feature type="domain" description="DUF7094" evidence="3">
    <location>
        <begin position="214"/>
        <end position="323"/>
    </location>
</feature>
<dbReference type="EMBL" id="AOMA01000143">
    <property type="protein sequence ID" value="EMA33207.1"/>
    <property type="molecule type" value="Genomic_DNA"/>
</dbReference>
<evidence type="ECO:0000313" key="6">
    <source>
        <dbReference type="Proteomes" id="UP000011607"/>
    </source>
</evidence>
<reference evidence="5 6" key="1">
    <citation type="journal article" date="2014" name="PLoS Genet.">
        <title>Phylogenetically driven sequencing of extremely halophilic archaea reveals strategies for static and dynamic osmo-response.</title>
        <authorList>
            <person name="Becker E.A."/>
            <person name="Seitzer P.M."/>
            <person name="Tritt A."/>
            <person name="Larsen D."/>
            <person name="Krusor M."/>
            <person name="Yao A.I."/>
            <person name="Wu D."/>
            <person name="Madern D."/>
            <person name="Eisen J.A."/>
            <person name="Darling A.E."/>
            <person name="Facciotti M.T."/>
        </authorList>
    </citation>
    <scope>NUCLEOTIDE SEQUENCE [LARGE SCALE GENOMIC DNA]</scope>
    <source>
        <strain evidence="5 6">JCM 10879</strain>
    </source>
</reference>
<gene>
    <name evidence="5" type="ORF">C446_14474</name>
</gene>
<dbReference type="Proteomes" id="UP000011607">
    <property type="component" value="Unassembled WGS sequence"/>
</dbReference>
<keyword evidence="1" id="KW-0175">Coiled coil</keyword>
<name>M0LHU9_9EURY</name>
<dbReference type="RefSeq" id="WP_006673793.1">
    <property type="nucleotide sequence ID" value="NZ_AOMA01000143.1"/>
</dbReference>
<dbReference type="Pfam" id="PF23375">
    <property type="entry name" value="DUF7094"/>
    <property type="match status" value="1"/>
</dbReference>
<proteinExistence type="predicted"/>
<sequence>MKSAIPAFFALLLVCSLPAITVVAATPGSETSGELDEIPHLTTQASMPTEAENTTNRLGLEGEVRSEYAEHESGLGSTLASADDALRVDHTQYVLLEREFSEANASEREEMLDSAHAQLKDRAAALEQRERDAVRAHAQGDRSDTELLQTLLRNYHEAEAIGSALEDVDDRADTVPGYSLPIDSDMRLLDFHRTQILSGLAAEETLTGEPDELSIKTSETGYQLSTIEGGTYVVETTRFDHRDTDQDDQFSRYERSERFDRTIENYPWADALDGGRVLFHEYGAENLYWLRIDHEDVDLVANFDGGTGEVHREAQELSLSTLPVSNERTYVDDGLELTLNETPANGPVELTVADTTVDEPVAATVSIDGVSIGQTRADGSLWIVPPADDYELTIESETGAMDVTVPNESGETAESA</sequence>
<dbReference type="Pfam" id="PF23374">
    <property type="entry name" value="Fn3_arc"/>
    <property type="match status" value="1"/>
</dbReference>
<dbReference type="Pfam" id="PF23379">
    <property type="entry name" value="DUF7096"/>
    <property type="match status" value="1"/>
</dbReference>
<dbReference type="InterPro" id="IPR055520">
    <property type="entry name" value="DUF7094"/>
</dbReference>
<dbReference type="STRING" id="1227454.C446_14474"/>
<dbReference type="eggNOG" id="arCOG03052">
    <property type="taxonomic scope" value="Archaea"/>
</dbReference>